<dbReference type="InterPro" id="IPR038081">
    <property type="entry name" value="CalX-like_sf"/>
</dbReference>
<dbReference type="SUPFAM" id="SSF141072">
    <property type="entry name" value="CalX-like"/>
    <property type="match status" value="1"/>
</dbReference>
<evidence type="ECO:0000313" key="2">
    <source>
        <dbReference type="Proteomes" id="UP000694844"/>
    </source>
</evidence>
<dbReference type="AlphaFoldDB" id="A0A8B8BQJ2"/>
<feature type="chain" id="PRO_5034628526" evidence="1">
    <location>
        <begin position="20"/>
        <end position="324"/>
    </location>
</feature>
<organism evidence="2 3">
    <name type="scientific">Crassostrea virginica</name>
    <name type="common">Eastern oyster</name>
    <dbReference type="NCBI Taxonomy" id="6565"/>
    <lineage>
        <taxon>Eukaryota</taxon>
        <taxon>Metazoa</taxon>
        <taxon>Spiralia</taxon>
        <taxon>Lophotrochozoa</taxon>
        <taxon>Mollusca</taxon>
        <taxon>Bivalvia</taxon>
        <taxon>Autobranchia</taxon>
        <taxon>Pteriomorphia</taxon>
        <taxon>Ostreida</taxon>
        <taxon>Ostreoidea</taxon>
        <taxon>Ostreidae</taxon>
        <taxon>Crassostrea</taxon>
    </lineage>
</organism>
<gene>
    <name evidence="3" type="primary">LOC111112424</name>
</gene>
<accession>A0A8B8BQJ2</accession>
<dbReference type="KEGG" id="cvn:111112424"/>
<dbReference type="GeneID" id="111112424"/>
<evidence type="ECO:0000256" key="1">
    <source>
        <dbReference type="SAM" id="SignalP"/>
    </source>
</evidence>
<sequence>MSFFRLVMSFWILHSKVFSVIRCQSLSVAVIRCQSLSLSLSLSVAVIRCQSLSVAVIRCQSLSVAVSRYVDFVEEGGRAVNVRVIRNKTDPDIHWTIFPETGSLKLRKTPFGLDVYAPENSEVDDRKKYQLIGTARGSGFARGPGSTLRPGKTLVNLRFTLLDNDGIAKRLLEIGGPVKFTVNHKASPHRTEYILSDFNPEIHQDWEFSPVKLTFQANQSGSAIMYARPKEDDIVEGTERFVLSLKRISNRMVSYVKSKLVEIIDDDMLGVWSTWYPVSDCQRNDLGKCSRSMSRSCKNLDNRGLSSNPHCIGPAFKQVKCICF</sequence>
<protein>
    <submittedName>
        <fullName evidence="3">Uncharacterized protein LOC111112424</fullName>
    </submittedName>
</protein>
<name>A0A8B8BQJ2_CRAVI</name>
<evidence type="ECO:0000313" key="3">
    <source>
        <dbReference type="RefSeq" id="XP_022305613.1"/>
    </source>
</evidence>
<proteinExistence type="predicted"/>
<dbReference type="Proteomes" id="UP000694844">
    <property type="component" value="Chromosome 9"/>
</dbReference>
<dbReference type="OrthoDB" id="5973910at2759"/>
<keyword evidence="1" id="KW-0732">Signal</keyword>
<feature type="signal peptide" evidence="1">
    <location>
        <begin position="1"/>
        <end position="19"/>
    </location>
</feature>
<reference evidence="3" key="1">
    <citation type="submission" date="2025-08" db="UniProtKB">
        <authorList>
            <consortium name="RefSeq"/>
        </authorList>
    </citation>
    <scope>IDENTIFICATION</scope>
    <source>
        <tissue evidence="3">Whole sample</tissue>
    </source>
</reference>
<keyword evidence="2" id="KW-1185">Reference proteome</keyword>
<dbReference type="RefSeq" id="XP_022305613.1">
    <property type="nucleotide sequence ID" value="XM_022449905.1"/>
</dbReference>